<organism evidence="1 2">
    <name type="scientific">Streptococcus equi subsp. ruminatorum CECT 5772</name>
    <dbReference type="NCBI Taxonomy" id="1051981"/>
    <lineage>
        <taxon>Bacteria</taxon>
        <taxon>Bacillati</taxon>
        <taxon>Bacillota</taxon>
        <taxon>Bacilli</taxon>
        <taxon>Lactobacillales</taxon>
        <taxon>Streptococcaceae</taxon>
        <taxon>Streptococcus</taxon>
    </lineage>
</organism>
<protein>
    <submittedName>
        <fullName evidence="1">Uncharacterized protein</fullName>
    </submittedName>
</protein>
<dbReference type="AlphaFoldDB" id="A0A922T6H9"/>
<comment type="caution">
    <text evidence="1">The sequence shown here is derived from an EMBL/GenBank/DDBJ whole genome shotgun (WGS) entry which is preliminary data.</text>
</comment>
<gene>
    <name evidence="1" type="ORF">CECT5772_04401</name>
</gene>
<name>A0A922T6H9_9STRE</name>
<dbReference type="Proteomes" id="UP000028704">
    <property type="component" value="Unassembled WGS sequence"/>
</dbReference>
<reference evidence="1 2" key="1">
    <citation type="journal article" date="2014" name="Int. J. Syst. Evol. Microbiol.">
        <title>Phylogenomics and the dynamic genome evolution of the genus Streptococcus.</title>
        <authorList>
            <consortium name="The Broad Institute Genome Sequencing Platform"/>
            <person name="Richards V.P."/>
            <person name="Palmer S.R."/>
            <person name="Pavinski Bitar P.D."/>
            <person name="Qin X."/>
            <person name="Weinstock G.M."/>
            <person name="Highlander S.K."/>
            <person name="Town C.D."/>
            <person name="Burne R.A."/>
            <person name="Stanhope M.J."/>
        </authorList>
    </citation>
    <scope>NUCLEOTIDE SEQUENCE [LARGE SCALE GENOMIC DNA]</scope>
    <source>
        <strain evidence="1 2">CECT 5772</strain>
    </source>
</reference>
<proteinExistence type="predicted"/>
<evidence type="ECO:0000313" key="2">
    <source>
        <dbReference type="Proteomes" id="UP000028704"/>
    </source>
</evidence>
<accession>A0A922T6H9</accession>
<sequence length="34" mass="3650">MPYVSASYLQFLGLADSVLSIAFAAVETIFCANH</sequence>
<evidence type="ECO:0000313" key="1">
    <source>
        <dbReference type="EMBL" id="KED04511.1"/>
    </source>
</evidence>
<dbReference type="EMBL" id="AWEX01000034">
    <property type="protein sequence ID" value="KED04511.1"/>
    <property type="molecule type" value="Genomic_DNA"/>
</dbReference>